<keyword evidence="2" id="KW-1185">Reference proteome</keyword>
<dbReference type="Proteomes" id="UP000004756">
    <property type="component" value="Unassembled WGS sequence"/>
</dbReference>
<gene>
    <name evidence="1" type="ORF">CLOSTASPAR_01583</name>
</gene>
<protein>
    <submittedName>
        <fullName evidence="1">Uncharacterized protein</fullName>
    </submittedName>
</protein>
<reference evidence="1 2" key="1">
    <citation type="submission" date="2009-02" db="EMBL/GenBank/DDBJ databases">
        <title>Draft genome sequence of Clostridium asparagiforme (DSM 15981).</title>
        <authorList>
            <person name="Sudarsanam P."/>
            <person name="Ley R."/>
            <person name="Guruge J."/>
            <person name="Turnbaugh P.J."/>
            <person name="Mahowald M."/>
            <person name="Liep D."/>
            <person name="Gordon J."/>
        </authorList>
    </citation>
    <scope>NUCLEOTIDE SEQUENCE [LARGE SCALE GENOMIC DNA]</scope>
    <source>
        <strain evidence="1 2">DSM 15981</strain>
    </source>
</reference>
<dbReference type="AlphaFoldDB" id="C0CX62"/>
<sequence>MNGMDAELQPPVMEQQILSLMRCSRGINGRSELLDTIRYLGRDG</sequence>
<evidence type="ECO:0000313" key="2">
    <source>
        <dbReference type="Proteomes" id="UP000004756"/>
    </source>
</evidence>
<accession>C0CX62</accession>
<dbReference type="HOGENOM" id="CLU_3214238_0_0_9"/>
<comment type="caution">
    <text evidence="1">The sequence shown here is derived from an EMBL/GenBank/DDBJ whole genome shotgun (WGS) entry which is preliminary data.</text>
</comment>
<evidence type="ECO:0000313" key="1">
    <source>
        <dbReference type="EMBL" id="EEG56345.1"/>
    </source>
</evidence>
<name>C0CX62_9FIRM</name>
<proteinExistence type="predicted"/>
<dbReference type="EMBL" id="ACCJ01000075">
    <property type="protein sequence ID" value="EEG56345.1"/>
    <property type="molecule type" value="Genomic_DNA"/>
</dbReference>
<organism evidence="1 2">
    <name type="scientific">[Clostridium] asparagiforme DSM 15981</name>
    <dbReference type="NCBI Taxonomy" id="518636"/>
    <lineage>
        <taxon>Bacteria</taxon>
        <taxon>Bacillati</taxon>
        <taxon>Bacillota</taxon>
        <taxon>Clostridia</taxon>
        <taxon>Lachnospirales</taxon>
        <taxon>Lachnospiraceae</taxon>
        <taxon>Enterocloster</taxon>
    </lineage>
</organism>